<dbReference type="Gene3D" id="3.30.200.20">
    <property type="entry name" value="Phosphorylase Kinase, domain 1"/>
    <property type="match status" value="1"/>
</dbReference>
<organism evidence="1 2">
    <name type="scientific">Acrobeloides nanus</name>
    <dbReference type="NCBI Taxonomy" id="290746"/>
    <lineage>
        <taxon>Eukaryota</taxon>
        <taxon>Metazoa</taxon>
        <taxon>Ecdysozoa</taxon>
        <taxon>Nematoda</taxon>
        <taxon>Chromadorea</taxon>
        <taxon>Rhabditida</taxon>
        <taxon>Tylenchina</taxon>
        <taxon>Cephalobomorpha</taxon>
        <taxon>Cephaloboidea</taxon>
        <taxon>Cephalobidae</taxon>
        <taxon>Acrobeloides</taxon>
    </lineage>
</organism>
<proteinExistence type="predicted"/>
<accession>A0A914CKJ9</accession>
<evidence type="ECO:0000313" key="2">
    <source>
        <dbReference type="WBParaSite" id="ACRNAN_scaffold1161.g16383.t1"/>
    </source>
</evidence>
<dbReference type="Proteomes" id="UP000887540">
    <property type="component" value="Unplaced"/>
</dbReference>
<evidence type="ECO:0000313" key="1">
    <source>
        <dbReference type="Proteomes" id="UP000887540"/>
    </source>
</evidence>
<dbReference type="AlphaFoldDB" id="A0A914CKJ9"/>
<protein>
    <submittedName>
        <fullName evidence="2">Protein kinase domain-containing protein</fullName>
    </submittedName>
</protein>
<dbReference type="WBParaSite" id="ACRNAN_scaffold1161.g16383.t1">
    <property type="protein sequence ID" value="ACRNAN_scaffold1161.g16383.t1"/>
    <property type="gene ID" value="ACRNAN_scaffold1161.g16383"/>
</dbReference>
<keyword evidence="1" id="KW-1185">Reference proteome</keyword>
<name>A0A914CKJ9_9BILA</name>
<reference evidence="2" key="1">
    <citation type="submission" date="2022-11" db="UniProtKB">
        <authorList>
            <consortium name="WormBaseParasite"/>
        </authorList>
    </citation>
    <scope>IDENTIFICATION</scope>
</reference>
<sequence>MLCMNKSKKKNQELEEKFHQIELDSGILNFGHRQYNNVSFDEFEYHGILGEGACGVVTKRSYKGYTFAVKV</sequence>